<dbReference type="InterPro" id="IPR046942">
    <property type="entry name" value="TET_oxygenase"/>
</dbReference>
<evidence type="ECO:0000256" key="1">
    <source>
        <dbReference type="ARBA" id="ARBA00004123"/>
    </source>
</evidence>
<evidence type="ECO:0000256" key="6">
    <source>
        <dbReference type="ARBA" id="ARBA00022833"/>
    </source>
</evidence>
<keyword evidence="8 14" id="KW-0560">Oxidoreductase</keyword>
<proteinExistence type="inferred from homology"/>
<dbReference type="PANTHER" id="PTHR23358">
    <property type="entry name" value="METHYLCYTOSINE DIOXYGENASE TET"/>
    <property type="match status" value="1"/>
</dbReference>
<evidence type="ECO:0000256" key="12">
    <source>
        <dbReference type="ARBA" id="ARBA00047840"/>
    </source>
</evidence>
<protein>
    <recommendedName>
        <fullName evidence="14">Methylcytosine dioxygenase TET</fullName>
        <ecNumber evidence="14">1.14.11.80</ecNumber>
    </recommendedName>
</protein>
<evidence type="ECO:0000256" key="11">
    <source>
        <dbReference type="ARBA" id="ARBA00023242"/>
    </source>
</evidence>
<feature type="domain" description="Methylcytosine dioxygenase TET1-3 oxygenase" evidence="15">
    <location>
        <begin position="204"/>
        <end position="389"/>
    </location>
</feature>
<keyword evidence="7 14" id="KW-0223">Dioxygenase</keyword>
<keyword evidence="4" id="KW-0158">Chromosome</keyword>
<evidence type="ECO:0000256" key="3">
    <source>
        <dbReference type="ARBA" id="ARBA00007502"/>
    </source>
</evidence>
<keyword evidence="10" id="KW-0238">DNA-binding</keyword>
<evidence type="ECO:0000256" key="14">
    <source>
        <dbReference type="RuleBase" id="RU367064"/>
    </source>
</evidence>
<keyword evidence="11" id="KW-0539">Nucleus</keyword>
<comment type="function">
    <text evidence="14">Dioxygenase that catalyzes the conversion of the modified genomic base 5-methylcytosine (5mC) into 5-hydroxymethylcytosine (5hmC) and plays a key role in epigenetic chromatin reprogramming during embryonic development.</text>
</comment>
<evidence type="ECO:0000259" key="15">
    <source>
        <dbReference type="SMART" id="SM01333"/>
    </source>
</evidence>
<evidence type="ECO:0000256" key="5">
    <source>
        <dbReference type="ARBA" id="ARBA00022723"/>
    </source>
</evidence>
<evidence type="ECO:0000256" key="13">
    <source>
        <dbReference type="ARBA" id="ARBA00049431"/>
    </source>
</evidence>
<dbReference type="Pfam" id="PF12851">
    <property type="entry name" value="Tet_JBP"/>
    <property type="match status" value="1"/>
</dbReference>
<dbReference type="PANTHER" id="PTHR23358:SF4">
    <property type="entry name" value="METHYLCYTOSINE DIOXYGENASE TET3"/>
    <property type="match status" value="1"/>
</dbReference>
<keyword evidence="5 14" id="KW-0479">Metal-binding</keyword>
<reference evidence="16" key="1">
    <citation type="submission" date="2023-07" db="EMBL/GenBank/DDBJ databases">
        <authorList>
            <person name="Stuckert A."/>
        </authorList>
    </citation>
    <scope>NUCLEOTIDE SEQUENCE</scope>
</reference>
<evidence type="ECO:0000313" key="17">
    <source>
        <dbReference type="Proteomes" id="UP001176940"/>
    </source>
</evidence>
<name>A0ABN9KSZ8_9NEOB</name>
<dbReference type="EC" id="1.14.11.80" evidence="14"/>
<evidence type="ECO:0000256" key="4">
    <source>
        <dbReference type="ARBA" id="ARBA00022454"/>
    </source>
</evidence>
<comment type="catalytic activity">
    <reaction evidence="14">
        <text>a 5-methyl-2'-deoxycytidine in DNA + 2-oxoglutarate + O2 = a 5-hydroxymethyl-2'-deoxycytidine in DNA + succinate + CO2</text>
        <dbReference type="Rhea" id="RHEA:52636"/>
        <dbReference type="Rhea" id="RHEA-COMP:11370"/>
        <dbReference type="Rhea" id="RHEA-COMP:13315"/>
        <dbReference type="ChEBI" id="CHEBI:15379"/>
        <dbReference type="ChEBI" id="CHEBI:16526"/>
        <dbReference type="ChEBI" id="CHEBI:16810"/>
        <dbReference type="ChEBI" id="CHEBI:30031"/>
        <dbReference type="ChEBI" id="CHEBI:85454"/>
        <dbReference type="ChEBI" id="CHEBI:136731"/>
        <dbReference type="EC" id="1.14.11.80"/>
    </reaction>
</comment>
<accession>A0ABN9KSZ8</accession>
<keyword evidence="9 14" id="KW-0408">Iron</keyword>
<keyword evidence="17" id="KW-1185">Reference proteome</keyword>
<evidence type="ECO:0000313" key="16">
    <source>
        <dbReference type="EMBL" id="CAJ0919330.1"/>
    </source>
</evidence>
<organism evidence="16 17">
    <name type="scientific">Ranitomeya imitator</name>
    <name type="common">mimic poison frog</name>
    <dbReference type="NCBI Taxonomy" id="111125"/>
    <lineage>
        <taxon>Eukaryota</taxon>
        <taxon>Metazoa</taxon>
        <taxon>Chordata</taxon>
        <taxon>Craniata</taxon>
        <taxon>Vertebrata</taxon>
        <taxon>Euteleostomi</taxon>
        <taxon>Amphibia</taxon>
        <taxon>Batrachia</taxon>
        <taxon>Anura</taxon>
        <taxon>Neobatrachia</taxon>
        <taxon>Hyloidea</taxon>
        <taxon>Dendrobatidae</taxon>
        <taxon>Dendrobatinae</taxon>
        <taxon>Ranitomeya</taxon>
    </lineage>
</organism>
<comment type="catalytic activity">
    <reaction evidence="12 14">
        <text>a 5-formyl-2'-deoxycytidine in DNA + 2-oxoglutarate + O2 = a 5-carboxyl-2'-deoxycytidine in DNA + succinate + CO2 + H(+)</text>
        <dbReference type="Rhea" id="RHEA:53832"/>
        <dbReference type="Rhea" id="RHEA-COMP:13656"/>
        <dbReference type="Rhea" id="RHEA-COMP:13657"/>
        <dbReference type="ChEBI" id="CHEBI:15378"/>
        <dbReference type="ChEBI" id="CHEBI:15379"/>
        <dbReference type="ChEBI" id="CHEBI:16526"/>
        <dbReference type="ChEBI" id="CHEBI:16810"/>
        <dbReference type="ChEBI" id="CHEBI:30031"/>
        <dbReference type="ChEBI" id="CHEBI:137731"/>
        <dbReference type="ChEBI" id="CHEBI:137732"/>
        <dbReference type="EC" id="1.14.11.80"/>
    </reaction>
</comment>
<evidence type="ECO:0000256" key="7">
    <source>
        <dbReference type="ARBA" id="ARBA00022964"/>
    </source>
</evidence>
<evidence type="ECO:0000256" key="8">
    <source>
        <dbReference type="ARBA" id="ARBA00023002"/>
    </source>
</evidence>
<comment type="similarity">
    <text evidence="3 14">Belongs to the TET family.</text>
</comment>
<dbReference type="EMBL" id="CAUEEQ010001237">
    <property type="protein sequence ID" value="CAJ0919330.1"/>
    <property type="molecule type" value="Genomic_DNA"/>
</dbReference>
<comment type="cofactor">
    <cofactor evidence="14">
        <name>Zn(2+)</name>
        <dbReference type="ChEBI" id="CHEBI:29105"/>
    </cofactor>
    <text evidence="14">The zinc ions have a structural role.</text>
</comment>
<keyword evidence="6 14" id="KW-0862">Zinc</keyword>
<dbReference type="InterPro" id="IPR024779">
    <property type="entry name" value="2OGFeDO_JBP1/TET_oxygenase_dom"/>
</dbReference>
<comment type="cofactor">
    <cofactor evidence="14">
        <name>Fe(2+)</name>
        <dbReference type="ChEBI" id="CHEBI:29033"/>
    </cofactor>
    <text evidence="14">Binds 1 Fe(2+) ion per subunit.</text>
</comment>
<comment type="catalytic activity">
    <reaction evidence="13 14">
        <text>a 5-hydroxymethyl-2'-deoxycytidine in DNA + 2-oxoglutarate + O2 = a 5-formyl-2'-deoxycytidine in DNA + succinate + CO2 + H2O</text>
        <dbReference type="Rhea" id="RHEA:53828"/>
        <dbReference type="Rhea" id="RHEA-COMP:13315"/>
        <dbReference type="Rhea" id="RHEA-COMP:13656"/>
        <dbReference type="ChEBI" id="CHEBI:15377"/>
        <dbReference type="ChEBI" id="CHEBI:15379"/>
        <dbReference type="ChEBI" id="CHEBI:16526"/>
        <dbReference type="ChEBI" id="CHEBI:16810"/>
        <dbReference type="ChEBI" id="CHEBI:30031"/>
        <dbReference type="ChEBI" id="CHEBI:136731"/>
        <dbReference type="ChEBI" id="CHEBI:137731"/>
        <dbReference type="EC" id="1.14.11.80"/>
    </reaction>
</comment>
<sequence length="390" mass="44345">MTAQIARCVFTTTSLRHQRKAEEEPAMSPRPPDLTSLIDRRKRRLCTRLRCARLPCAGMYYGGQRMNFNPILQPAEQINEKDEGPYYTHLGSGPTVASIRELMEESCCYYFQVIRRQDEEEKLLCLVRHRAGHHCENAVIIILIMAWEGIPRSMGDKLYDRITETITKFGNPTSRRCGLNNDRTCACQGKDPNTCGASFSFGCSWSMYFNGCKYARSQTPRKFRLVGDHPKEEDGLKDNFQDLATRVAPVYKKLAPQAYHNQVNNEEIAIDCRLGLEEGRPFSGVTACMDFCAHAHKDQHNLYNGCTVRRLTCASGKRSGDPAHWRPCHMNELEEQRHWARLHAVETCCEVKIQKSHQNGGRSVSQYGTFLIGRSQQAATNQTLDTVDVT</sequence>
<evidence type="ECO:0000256" key="9">
    <source>
        <dbReference type="ARBA" id="ARBA00023004"/>
    </source>
</evidence>
<comment type="subcellular location">
    <subcellularLocation>
        <location evidence="2">Chromosome</location>
    </subcellularLocation>
    <subcellularLocation>
        <location evidence="1">Nucleus</location>
    </subcellularLocation>
</comment>
<evidence type="ECO:0000256" key="2">
    <source>
        <dbReference type="ARBA" id="ARBA00004286"/>
    </source>
</evidence>
<dbReference type="Proteomes" id="UP001176940">
    <property type="component" value="Unassembled WGS sequence"/>
</dbReference>
<gene>
    <name evidence="16" type="ORF">RIMI_LOCUS983462</name>
</gene>
<dbReference type="SMART" id="SM01333">
    <property type="entry name" value="Tet_JBP"/>
    <property type="match status" value="1"/>
</dbReference>
<evidence type="ECO:0000256" key="10">
    <source>
        <dbReference type="ARBA" id="ARBA00023125"/>
    </source>
</evidence>
<comment type="caution">
    <text evidence="16">The sequence shown here is derived from an EMBL/GenBank/DDBJ whole genome shotgun (WGS) entry which is preliminary data.</text>
</comment>
<dbReference type="InterPro" id="IPR040175">
    <property type="entry name" value="TET1/2/3"/>
</dbReference>